<evidence type="ECO:0000256" key="3">
    <source>
        <dbReference type="ARBA" id="ARBA00023015"/>
    </source>
</evidence>
<feature type="region of interest" description="Disordered" evidence="8">
    <location>
        <begin position="1"/>
        <end position="75"/>
    </location>
</feature>
<dbReference type="InterPro" id="IPR001138">
    <property type="entry name" value="Zn2Cys6_DnaBD"/>
</dbReference>
<dbReference type="GO" id="GO:0008270">
    <property type="term" value="F:zinc ion binding"/>
    <property type="evidence" value="ECO:0007669"/>
    <property type="project" value="InterPro"/>
</dbReference>
<evidence type="ECO:0000256" key="5">
    <source>
        <dbReference type="ARBA" id="ARBA00023163"/>
    </source>
</evidence>
<dbReference type="AlphaFoldDB" id="A0A4Y7TKK8"/>
<dbReference type="EMBL" id="QPFP01000010">
    <property type="protein sequence ID" value="TEB34072.1"/>
    <property type="molecule type" value="Genomic_DNA"/>
</dbReference>
<keyword evidence="5" id="KW-0804">Transcription</keyword>
<feature type="region of interest" description="Disordered" evidence="8">
    <location>
        <begin position="115"/>
        <end position="152"/>
    </location>
</feature>
<evidence type="ECO:0000313" key="9">
    <source>
        <dbReference type="EMBL" id="TEB34072.1"/>
    </source>
</evidence>
<comment type="caution">
    <text evidence="9">The sequence shown here is derived from an EMBL/GenBank/DDBJ whole genome shotgun (WGS) entry which is preliminary data.</text>
</comment>
<dbReference type="InterPro" id="IPR036864">
    <property type="entry name" value="Zn2-C6_fun-type_DNA-bd_sf"/>
</dbReference>
<accession>A0A4Y7TKK8</accession>
<dbReference type="OrthoDB" id="5575144at2759"/>
<evidence type="ECO:0000256" key="2">
    <source>
        <dbReference type="ARBA" id="ARBA00022833"/>
    </source>
</evidence>
<evidence type="ECO:0000313" key="10">
    <source>
        <dbReference type="Proteomes" id="UP000298030"/>
    </source>
</evidence>
<dbReference type="InterPro" id="IPR050335">
    <property type="entry name" value="ERT1_acuK_gluconeogen_tf"/>
</dbReference>
<feature type="compositionally biased region" description="Pro residues" evidence="8">
    <location>
        <begin position="128"/>
        <end position="143"/>
    </location>
</feature>
<keyword evidence="10" id="KW-1185">Reference proteome</keyword>
<dbReference type="GO" id="GO:0000981">
    <property type="term" value="F:DNA-binding transcription factor activity, RNA polymerase II-specific"/>
    <property type="evidence" value="ECO:0007669"/>
    <property type="project" value="InterPro"/>
</dbReference>
<dbReference type="PANTHER" id="PTHR47659">
    <property type="entry name" value="ZN(II)2CYS6 TRANSCRIPTION FACTOR (EUROFUNG)-RELATED"/>
    <property type="match status" value="1"/>
</dbReference>
<evidence type="ECO:0000256" key="1">
    <source>
        <dbReference type="ARBA" id="ARBA00022723"/>
    </source>
</evidence>
<dbReference type="CDD" id="cd00067">
    <property type="entry name" value="GAL4"/>
    <property type="match status" value="1"/>
</dbReference>
<feature type="compositionally biased region" description="Low complexity" evidence="8">
    <location>
        <begin position="1"/>
        <end position="22"/>
    </location>
</feature>
<keyword evidence="3" id="KW-0805">Transcription regulation</keyword>
<keyword evidence="4" id="KW-0238">DNA-binding</keyword>
<dbReference type="STRING" id="71717.A0A4Y7TKK8"/>
<dbReference type="GO" id="GO:0003677">
    <property type="term" value="F:DNA binding"/>
    <property type="evidence" value="ECO:0007669"/>
    <property type="project" value="UniProtKB-KW"/>
</dbReference>
<protein>
    <recommendedName>
        <fullName evidence="7">Transcription activator of gluconeogenesis ERT1</fullName>
    </recommendedName>
</protein>
<organism evidence="9 10">
    <name type="scientific">Coprinellus micaceus</name>
    <name type="common">Glistening ink-cap mushroom</name>
    <name type="synonym">Coprinus micaceus</name>
    <dbReference type="NCBI Taxonomy" id="71717"/>
    <lineage>
        <taxon>Eukaryota</taxon>
        <taxon>Fungi</taxon>
        <taxon>Dikarya</taxon>
        <taxon>Basidiomycota</taxon>
        <taxon>Agaricomycotina</taxon>
        <taxon>Agaricomycetes</taxon>
        <taxon>Agaricomycetidae</taxon>
        <taxon>Agaricales</taxon>
        <taxon>Agaricineae</taxon>
        <taxon>Psathyrellaceae</taxon>
        <taxon>Coprinellus</taxon>
    </lineage>
</organism>
<gene>
    <name evidence="9" type="ORF">FA13DRAFT_1789259</name>
</gene>
<keyword evidence="2" id="KW-0862">Zinc</keyword>
<reference evidence="9 10" key="1">
    <citation type="journal article" date="2019" name="Nat. Ecol. Evol.">
        <title>Megaphylogeny resolves global patterns of mushroom evolution.</title>
        <authorList>
            <person name="Varga T."/>
            <person name="Krizsan K."/>
            <person name="Foldi C."/>
            <person name="Dima B."/>
            <person name="Sanchez-Garcia M."/>
            <person name="Sanchez-Ramirez S."/>
            <person name="Szollosi G.J."/>
            <person name="Szarkandi J.G."/>
            <person name="Papp V."/>
            <person name="Albert L."/>
            <person name="Andreopoulos W."/>
            <person name="Angelini C."/>
            <person name="Antonin V."/>
            <person name="Barry K.W."/>
            <person name="Bougher N.L."/>
            <person name="Buchanan P."/>
            <person name="Buyck B."/>
            <person name="Bense V."/>
            <person name="Catcheside P."/>
            <person name="Chovatia M."/>
            <person name="Cooper J."/>
            <person name="Damon W."/>
            <person name="Desjardin D."/>
            <person name="Finy P."/>
            <person name="Geml J."/>
            <person name="Haridas S."/>
            <person name="Hughes K."/>
            <person name="Justo A."/>
            <person name="Karasinski D."/>
            <person name="Kautmanova I."/>
            <person name="Kiss B."/>
            <person name="Kocsube S."/>
            <person name="Kotiranta H."/>
            <person name="LaButti K.M."/>
            <person name="Lechner B.E."/>
            <person name="Liimatainen K."/>
            <person name="Lipzen A."/>
            <person name="Lukacs Z."/>
            <person name="Mihaltcheva S."/>
            <person name="Morgado L.N."/>
            <person name="Niskanen T."/>
            <person name="Noordeloos M.E."/>
            <person name="Ohm R.A."/>
            <person name="Ortiz-Santana B."/>
            <person name="Ovrebo C."/>
            <person name="Racz N."/>
            <person name="Riley R."/>
            <person name="Savchenko A."/>
            <person name="Shiryaev A."/>
            <person name="Soop K."/>
            <person name="Spirin V."/>
            <person name="Szebenyi C."/>
            <person name="Tomsovsky M."/>
            <person name="Tulloss R.E."/>
            <person name="Uehling J."/>
            <person name="Grigoriev I.V."/>
            <person name="Vagvolgyi C."/>
            <person name="Papp T."/>
            <person name="Martin F.M."/>
            <person name="Miettinen O."/>
            <person name="Hibbett D.S."/>
            <person name="Nagy L.G."/>
        </authorList>
    </citation>
    <scope>NUCLEOTIDE SEQUENCE [LARGE SCALE GENOMIC DNA]</scope>
    <source>
        <strain evidence="9 10">FP101781</strain>
    </source>
</reference>
<evidence type="ECO:0000256" key="7">
    <source>
        <dbReference type="ARBA" id="ARBA00040903"/>
    </source>
</evidence>
<evidence type="ECO:0000256" key="8">
    <source>
        <dbReference type="SAM" id="MobiDB-lite"/>
    </source>
</evidence>
<name>A0A4Y7TKK8_COPMI</name>
<proteinExistence type="predicted"/>
<dbReference type="Proteomes" id="UP000298030">
    <property type="component" value="Unassembled WGS sequence"/>
</dbReference>
<keyword evidence="1" id="KW-0479">Metal-binding</keyword>
<dbReference type="SUPFAM" id="SSF57701">
    <property type="entry name" value="Zn2/Cys6 DNA-binding domain"/>
    <property type="match status" value="1"/>
</dbReference>
<dbReference type="PANTHER" id="PTHR47659:SF7">
    <property type="entry name" value="FUNGAL TRANSCRIPTIONAL REGULATORY PROTEIN, N-TERMINAL DOMAIN-CONTAINING PROTEIN"/>
    <property type="match status" value="1"/>
</dbReference>
<feature type="compositionally biased region" description="Pro residues" evidence="8">
    <location>
        <begin position="23"/>
        <end position="36"/>
    </location>
</feature>
<evidence type="ECO:0000256" key="6">
    <source>
        <dbReference type="ARBA" id="ARBA00023242"/>
    </source>
</evidence>
<keyword evidence="6" id="KW-0539">Nucleus</keyword>
<sequence>MTEQPKAPAPAPEQQQQQQHSAYPPPVLQEGMPPPGAYMMLGPPGVVYMHPPPPQGQAFQTPSASATASQPAMSRPKRKQVKMACTNCAAACKRCDEARPCERCQKYGIAGLRKNKAGGADGQSYSAGPPPALPPRPPAPPRLLPLAPRPHATPTRGVPLPHLLPAPLHDAPARLPITFLHPRRRSAGRKSTARLPTRTHINTNTLTSILTSSTPNTHTRTPG</sequence>
<evidence type="ECO:0000256" key="4">
    <source>
        <dbReference type="ARBA" id="ARBA00023125"/>
    </source>
</evidence>
<feature type="compositionally biased region" description="Low complexity" evidence="8">
    <location>
        <begin position="57"/>
        <end position="72"/>
    </location>
</feature>